<sequence>MTVKSKDDKIRDFCKLQHACQQFLESLKIIYDLGVTHEELEDMVNGEDAVDQALAVSPCMSIASYLKLLKDSVNLMEIYDYYEFDPNETPVDEFITMEHILPLDSSSNRISNNNNIITEDMDRLKIDTNDVGGSTKNMTESQISNTKKSNDRNENSSNNPPQPTKKISKSDLSLSANSNNANSKNNNKQSSNKSTKKENNNNKNNQLFNKVNNNDNKKNNKKKNPNNNFYTPQLNDRTRRLDPSLDDNSNPSSLSSYKRSGSASKNNSYKNNNNSSRKFSKSEKAEDINTEISLKLDAALGKYKLAPEYTTRQLKNGSFETTCRIKGLNTIVSKGYGRDRTTAQHNAANMAFTSQTLLDILSSKV</sequence>
<dbReference type="InterPro" id="IPR048505">
    <property type="entry name" value="Dicers-like_N_sf"/>
</dbReference>
<feature type="domain" description="Dicers-like N-terminal" evidence="2">
    <location>
        <begin position="8"/>
        <end position="95"/>
    </location>
</feature>
<proteinExistence type="predicted"/>
<accession>A0AAN7WP44</accession>
<organism evidence="3 4">
    <name type="scientific">Arxiozyma heterogenica</name>
    <dbReference type="NCBI Taxonomy" id="278026"/>
    <lineage>
        <taxon>Eukaryota</taxon>
        <taxon>Fungi</taxon>
        <taxon>Dikarya</taxon>
        <taxon>Ascomycota</taxon>
        <taxon>Saccharomycotina</taxon>
        <taxon>Saccharomycetes</taxon>
        <taxon>Saccharomycetales</taxon>
        <taxon>Saccharomycetaceae</taxon>
        <taxon>Arxiozyma</taxon>
    </lineage>
</organism>
<name>A0AAN7WP44_9SACH</name>
<dbReference type="Proteomes" id="UP001306508">
    <property type="component" value="Unassembled WGS sequence"/>
</dbReference>
<gene>
    <name evidence="3" type="ORF">RI543_002782</name>
</gene>
<dbReference type="AlphaFoldDB" id="A0AAN7WP44"/>
<protein>
    <recommendedName>
        <fullName evidence="2">Dicers-like N-terminal domain-containing protein</fullName>
    </recommendedName>
</protein>
<dbReference type="Pfam" id="PF20860">
    <property type="entry name" value="Dicers_N"/>
    <property type="match status" value="1"/>
</dbReference>
<dbReference type="EMBL" id="JAWIZZ010000045">
    <property type="protein sequence ID" value="KAK5780237.1"/>
    <property type="molecule type" value="Genomic_DNA"/>
</dbReference>
<feature type="compositionally biased region" description="Low complexity" evidence="1">
    <location>
        <begin position="170"/>
        <end position="193"/>
    </location>
</feature>
<evidence type="ECO:0000256" key="1">
    <source>
        <dbReference type="SAM" id="MobiDB-lite"/>
    </source>
</evidence>
<evidence type="ECO:0000313" key="3">
    <source>
        <dbReference type="EMBL" id="KAK5780237.1"/>
    </source>
</evidence>
<dbReference type="Gene3D" id="1.20.1270.260">
    <property type="match status" value="1"/>
</dbReference>
<reference evidence="4" key="1">
    <citation type="submission" date="2023-07" db="EMBL/GenBank/DDBJ databases">
        <title>A draft genome of Kazachstania heterogenica Y-27499.</title>
        <authorList>
            <person name="Donic C."/>
            <person name="Kralova J.S."/>
            <person name="Fidel L."/>
            <person name="Ben-Dor S."/>
            <person name="Jung S."/>
        </authorList>
    </citation>
    <scope>NUCLEOTIDE SEQUENCE [LARGE SCALE GENOMIC DNA]</scope>
    <source>
        <strain evidence="4">Y27499</strain>
    </source>
</reference>
<dbReference type="InterPro" id="IPR048504">
    <property type="entry name" value="Dicers-like_N"/>
</dbReference>
<feature type="compositionally biased region" description="Polar residues" evidence="1">
    <location>
        <begin position="131"/>
        <end position="147"/>
    </location>
</feature>
<keyword evidence="4" id="KW-1185">Reference proteome</keyword>
<dbReference type="Gene3D" id="3.30.160.20">
    <property type="match status" value="1"/>
</dbReference>
<comment type="caution">
    <text evidence="3">The sequence shown here is derived from an EMBL/GenBank/DDBJ whole genome shotgun (WGS) entry which is preliminary data.</text>
</comment>
<evidence type="ECO:0000313" key="4">
    <source>
        <dbReference type="Proteomes" id="UP001306508"/>
    </source>
</evidence>
<feature type="region of interest" description="Disordered" evidence="1">
    <location>
        <begin position="127"/>
        <end position="286"/>
    </location>
</feature>
<feature type="compositionally biased region" description="Low complexity" evidence="1">
    <location>
        <begin position="246"/>
        <end position="277"/>
    </location>
</feature>
<feature type="compositionally biased region" description="Low complexity" evidence="1">
    <location>
        <begin position="201"/>
        <end position="214"/>
    </location>
</feature>
<dbReference type="SUPFAM" id="SSF54768">
    <property type="entry name" value="dsRNA-binding domain-like"/>
    <property type="match status" value="1"/>
</dbReference>
<evidence type="ECO:0000259" key="2">
    <source>
        <dbReference type="Pfam" id="PF20860"/>
    </source>
</evidence>